<dbReference type="InterPro" id="IPR029226">
    <property type="entry name" value="Ecp2-like"/>
</dbReference>
<reference evidence="2 3" key="1">
    <citation type="submission" date="2019-06" db="EMBL/GenBank/DDBJ databases">
        <title>A chromosomal-level reference genome of Carpinus fangiana (Coryloideae, Betulaceae).</title>
        <authorList>
            <person name="Yang X."/>
            <person name="Wang Z."/>
            <person name="Zhang L."/>
            <person name="Hao G."/>
            <person name="Liu J."/>
            <person name="Yang Y."/>
        </authorList>
    </citation>
    <scope>NUCLEOTIDE SEQUENCE [LARGE SCALE GENOMIC DNA]</scope>
    <source>
        <strain evidence="2">Cfa_2016G</strain>
        <tissue evidence="2">Leaf</tissue>
    </source>
</reference>
<accession>A0A5N6L1J8</accession>
<proteinExistence type="predicted"/>
<dbReference type="AlphaFoldDB" id="A0A5N6L1J8"/>
<evidence type="ECO:0000313" key="3">
    <source>
        <dbReference type="Proteomes" id="UP000327013"/>
    </source>
</evidence>
<comment type="caution">
    <text evidence="2">The sequence shown here is derived from an EMBL/GenBank/DDBJ whole genome shotgun (WGS) entry which is preliminary data.</text>
</comment>
<protein>
    <recommendedName>
        <fullName evidence="1">Ecp2 effector protein-like domain-containing protein</fullName>
    </recommendedName>
</protein>
<dbReference type="Proteomes" id="UP000327013">
    <property type="component" value="Unassembled WGS sequence"/>
</dbReference>
<sequence length="215" mass="23142">MQHIKDTGPQVALRKSNTVITKHYKRLRGLFKVERTHLLKQHLLNITSPKDNASKMKSTTISILATFLAVAQAAPLTSLNPTFAAKAKLVQRDSINDCGDSSFNNNSSDGSPTVADCQMIASNISGGGTWEVEQLTPSQHQLVQYGTCAFGVQTDDTSINGAYIGNQDIIDIINASIEQFEFNGLVGASGKMECQSLQGNAGSAVVEWGLYHNPS</sequence>
<organism evidence="2 3">
    <name type="scientific">Carpinus fangiana</name>
    <dbReference type="NCBI Taxonomy" id="176857"/>
    <lineage>
        <taxon>Eukaryota</taxon>
        <taxon>Viridiplantae</taxon>
        <taxon>Streptophyta</taxon>
        <taxon>Embryophyta</taxon>
        <taxon>Tracheophyta</taxon>
        <taxon>Spermatophyta</taxon>
        <taxon>Magnoliopsida</taxon>
        <taxon>eudicotyledons</taxon>
        <taxon>Gunneridae</taxon>
        <taxon>Pentapetalae</taxon>
        <taxon>rosids</taxon>
        <taxon>fabids</taxon>
        <taxon>Fagales</taxon>
        <taxon>Betulaceae</taxon>
        <taxon>Carpinus</taxon>
    </lineage>
</organism>
<gene>
    <name evidence="2" type="ORF">FH972_025482</name>
</gene>
<dbReference type="OrthoDB" id="73875at2759"/>
<evidence type="ECO:0000259" key="1">
    <source>
        <dbReference type="Pfam" id="PF14856"/>
    </source>
</evidence>
<evidence type="ECO:0000313" key="2">
    <source>
        <dbReference type="EMBL" id="KAB8532537.1"/>
    </source>
</evidence>
<dbReference type="Pfam" id="PF14856">
    <property type="entry name" value="Hce2"/>
    <property type="match status" value="1"/>
</dbReference>
<keyword evidence="3" id="KW-1185">Reference proteome</keyword>
<dbReference type="EMBL" id="VIBQ01000057">
    <property type="protein sequence ID" value="KAB8532537.1"/>
    <property type="molecule type" value="Genomic_DNA"/>
</dbReference>
<feature type="domain" description="Ecp2 effector protein-like" evidence="1">
    <location>
        <begin position="97"/>
        <end position="194"/>
    </location>
</feature>
<name>A0A5N6L1J8_9ROSI</name>